<dbReference type="EMBL" id="JACRUN010000001">
    <property type="protein sequence ID" value="MBC5834097.1"/>
    <property type="molecule type" value="Genomic_DNA"/>
</dbReference>
<proteinExistence type="predicted"/>
<gene>
    <name evidence="2" type="ORF">H8R27_04290</name>
</gene>
<organism evidence="2 3">
    <name type="scientific">Flavobacterium bernardetii</name>
    <dbReference type="NCBI Taxonomy" id="2813823"/>
    <lineage>
        <taxon>Bacteria</taxon>
        <taxon>Pseudomonadati</taxon>
        <taxon>Bacteroidota</taxon>
        <taxon>Flavobacteriia</taxon>
        <taxon>Flavobacteriales</taxon>
        <taxon>Flavobacteriaceae</taxon>
        <taxon>Flavobacterium</taxon>
    </lineage>
</organism>
<comment type="caution">
    <text evidence="2">The sequence shown here is derived from an EMBL/GenBank/DDBJ whole genome shotgun (WGS) entry which is preliminary data.</text>
</comment>
<protein>
    <submittedName>
        <fullName evidence="2">Uncharacterized protein</fullName>
    </submittedName>
</protein>
<keyword evidence="1" id="KW-0472">Membrane</keyword>
<sequence length="285" mass="33059">MTTRTESLEAYKKAIRTHYEIEKQGKYSSFLINPSRAKLRQLCEERLKESNNKEDKLSFNLVFGFEYEASNRNKLKSLTDKFRPIETFLKKETDLTDIEAINITALLVDFKPRPFRVFNTKSFGIQSLSEEVEIVELNTIDEERNTSLLEIKTTESRKNIKKKIAIGIFGLIGIGSVGYAGKSIVFSEPECMQWQKNHFEVVDCQSDKQKGFMMQSEIIPFDENKSQLIKIEVSDTTTFFKNEKPLYWYCKVNGKPEFFNTHGLHPETGKALKPVSQYIINKYVK</sequence>
<keyword evidence="1" id="KW-1133">Transmembrane helix</keyword>
<name>A0ABR7IWF7_9FLAO</name>
<evidence type="ECO:0000313" key="3">
    <source>
        <dbReference type="Proteomes" id="UP000605990"/>
    </source>
</evidence>
<dbReference type="Proteomes" id="UP000605990">
    <property type="component" value="Unassembled WGS sequence"/>
</dbReference>
<feature type="transmembrane region" description="Helical" evidence="1">
    <location>
        <begin position="164"/>
        <end position="181"/>
    </location>
</feature>
<reference evidence="2 3" key="1">
    <citation type="submission" date="2020-08" db="EMBL/GenBank/DDBJ databases">
        <title>Description of novel Flavobacterium F-408 isolate.</title>
        <authorList>
            <person name="Saticioglu I.B."/>
            <person name="Duman M."/>
            <person name="Altun S."/>
        </authorList>
    </citation>
    <scope>NUCLEOTIDE SEQUENCE [LARGE SCALE GENOMIC DNA]</scope>
    <source>
        <strain evidence="2 3">F-408</strain>
    </source>
</reference>
<evidence type="ECO:0000256" key="1">
    <source>
        <dbReference type="SAM" id="Phobius"/>
    </source>
</evidence>
<evidence type="ECO:0000313" key="2">
    <source>
        <dbReference type="EMBL" id="MBC5834097.1"/>
    </source>
</evidence>
<dbReference type="RefSeq" id="WP_166125310.1">
    <property type="nucleotide sequence ID" value="NZ_JAANOQ010000001.1"/>
</dbReference>
<accession>A0ABR7IWF7</accession>
<keyword evidence="1" id="KW-0812">Transmembrane</keyword>
<keyword evidence="3" id="KW-1185">Reference proteome</keyword>